<gene>
    <name evidence="3" type="ORF">JDW22_13010</name>
</gene>
<name>A0ABS1BW18_9NEIS</name>
<sequence length="578" mass="66925">MIQTAAQTTVKALLSENNGAKYHYVIPPYQREYAWTKNQWDNLFDDLTDNDKGYFLGSLICILDGNVGDSIEATVIDGQQRLTTLNLLLLALYEKIKPLNTHPKVIENDDYQEARLAFKKYFLNHSDDKLPRLTPSIQNNNQADYTYLVQKIVQGNESSKPQNCGNRRITKAFKHFQDRIENYAGDEVDTLFKLLDKITAACVVRIDTQDAASAFILFESINNRGVPLTPMDLIKNSMISSLKSQSAEQTNEQWQQIINNLNDYDVQVRYLRHFYQAFKPVGLIWDKDKGKDKITKNDLIQTYTAVIKQQPENVLRELTVKSEIYKALSFPENVTPDSTFIRYQNKLIDLKKLGIAPAYTLLLFLFDRYPQQDFSGLLSYIEQWFMVRHLTNIPATNRTDDIFIAATKTQHEKYDETALIDKLQQALPNAEYIKQSLENKYLYEDNANLTRYVLVYLEQKQRTAENAVDFWANNQKGKPVWSVEHIYPQKPKTGEWPDDCKEWLHSLGNLTLSAYNSNLHNHSFARKSQVNDEDGKDIGLKSGNVKINDYLRDKTEWNAEHIKKRGEELVEAFLRSLQ</sequence>
<dbReference type="Pfam" id="PF07510">
    <property type="entry name" value="GmrSD_C"/>
    <property type="match status" value="1"/>
</dbReference>
<dbReference type="EMBL" id="JAEHNZ010000006">
    <property type="protein sequence ID" value="MBK0397462.1"/>
    <property type="molecule type" value="Genomic_DNA"/>
</dbReference>
<evidence type="ECO:0000259" key="2">
    <source>
        <dbReference type="Pfam" id="PF07510"/>
    </source>
</evidence>
<dbReference type="InterPro" id="IPR004919">
    <property type="entry name" value="GmrSD_N"/>
</dbReference>
<proteinExistence type="predicted"/>
<dbReference type="Proteomes" id="UP000614058">
    <property type="component" value="Unassembled WGS sequence"/>
</dbReference>
<accession>A0ABS1BW18</accession>
<keyword evidence="4" id="KW-1185">Reference proteome</keyword>
<dbReference type="PANTHER" id="PTHR35149:SF2">
    <property type="entry name" value="DUF262 DOMAIN-CONTAINING PROTEIN"/>
    <property type="match status" value="1"/>
</dbReference>
<reference evidence="3 4" key="1">
    <citation type="journal article" date="2021" name="Pathogens">
        <title>Isolation and Characterization of Kingella bonacorsii sp. nov., A Novel Kingella Species Detected in a Stable Periodontitis Subject.</title>
        <authorList>
            <person name="Antezack A."/>
            <person name="Boxberger M."/>
            <person name="Rolland C."/>
            <person name="Monnet-Corti V."/>
            <person name="La Scola B."/>
        </authorList>
    </citation>
    <scope>NUCLEOTIDE SEQUENCE [LARGE SCALE GENOMIC DNA]</scope>
    <source>
        <strain evidence="3 4">Marseille-Q4569</strain>
    </source>
</reference>
<dbReference type="InterPro" id="IPR011089">
    <property type="entry name" value="GmrSD_C"/>
</dbReference>
<feature type="domain" description="GmrSD restriction endonucleases N-terminal" evidence="1">
    <location>
        <begin position="15"/>
        <end position="238"/>
    </location>
</feature>
<evidence type="ECO:0000259" key="1">
    <source>
        <dbReference type="Pfam" id="PF03235"/>
    </source>
</evidence>
<dbReference type="RefSeq" id="WP_200523394.1">
    <property type="nucleotide sequence ID" value="NZ_JAEHNZ010000006.1"/>
</dbReference>
<feature type="domain" description="GmrSD restriction endonucleases C-terminal" evidence="2">
    <location>
        <begin position="431"/>
        <end position="571"/>
    </location>
</feature>
<dbReference type="PANTHER" id="PTHR35149">
    <property type="entry name" value="SLL5132 PROTEIN"/>
    <property type="match status" value="1"/>
</dbReference>
<evidence type="ECO:0000313" key="4">
    <source>
        <dbReference type="Proteomes" id="UP000614058"/>
    </source>
</evidence>
<organism evidence="3 4">
    <name type="scientific">Kingella bonacorsii</name>
    <dbReference type="NCBI Taxonomy" id="2796361"/>
    <lineage>
        <taxon>Bacteria</taxon>
        <taxon>Pseudomonadati</taxon>
        <taxon>Pseudomonadota</taxon>
        <taxon>Betaproteobacteria</taxon>
        <taxon>Neisseriales</taxon>
        <taxon>Neisseriaceae</taxon>
        <taxon>Kingella</taxon>
    </lineage>
</organism>
<comment type="caution">
    <text evidence="3">The sequence shown here is derived from an EMBL/GenBank/DDBJ whole genome shotgun (WGS) entry which is preliminary data.</text>
</comment>
<dbReference type="Pfam" id="PF03235">
    <property type="entry name" value="GmrSD_N"/>
    <property type="match status" value="1"/>
</dbReference>
<evidence type="ECO:0000313" key="3">
    <source>
        <dbReference type="EMBL" id="MBK0397462.1"/>
    </source>
</evidence>
<protein>
    <submittedName>
        <fullName evidence="3">DUF262 domain-containing protein</fullName>
    </submittedName>
</protein>